<dbReference type="InterPro" id="IPR013538">
    <property type="entry name" value="ASHA1/2-like_C"/>
</dbReference>
<evidence type="ECO:0000313" key="3">
    <source>
        <dbReference type="EMBL" id="OKH31470.1"/>
    </source>
</evidence>
<feature type="domain" description="Activator of Hsp90 ATPase homologue 1/2-like C-terminal" evidence="2">
    <location>
        <begin position="23"/>
        <end position="153"/>
    </location>
</feature>
<dbReference type="PANTHER" id="PTHR36929">
    <property type="entry name" value="ATTACHMENT SUBUNIT, PUTATIVE-RELATED"/>
    <property type="match status" value="1"/>
</dbReference>
<dbReference type="Proteomes" id="UP000185860">
    <property type="component" value="Unassembled WGS sequence"/>
</dbReference>
<dbReference type="STRING" id="454136.NIES2119_28780"/>
<dbReference type="InterPro" id="IPR023393">
    <property type="entry name" value="START-like_dom_sf"/>
</dbReference>
<sequence length="160" mass="18722">MKTTTVDKSAQQERELQIVRVFDAPRSLVFKVWTQPEHFARWLGPKDFMTTSCTMDVRPGGSYRACIRSPEGKNHWLQGVYREIVEPERLVFTFAWEDENSEPKHETLVTVTFTQQNGKTQLTFHQAIFESIEARDSHRSGWSECFDRLEIYLSNPMVAY</sequence>
<name>A0A1U7I5G7_9CYAN</name>
<reference evidence="3 4" key="1">
    <citation type="submission" date="2016-11" db="EMBL/GenBank/DDBJ databases">
        <title>Draft Genome Sequences of Nine Cyanobacterial Strains from Diverse Habitats.</title>
        <authorList>
            <person name="Zhu T."/>
            <person name="Hou S."/>
            <person name="Lu X."/>
            <person name="Hess W.R."/>
        </authorList>
    </citation>
    <scope>NUCLEOTIDE SEQUENCE [LARGE SCALE GENOMIC DNA]</scope>
    <source>
        <strain evidence="3 4">IAM M-71</strain>
    </source>
</reference>
<organism evidence="3 4">
    <name type="scientific">[Phormidium ambiguum] IAM M-71</name>
    <dbReference type="NCBI Taxonomy" id="454136"/>
    <lineage>
        <taxon>Bacteria</taxon>
        <taxon>Bacillati</taxon>
        <taxon>Cyanobacteriota</taxon>
        <taxon>Cyanophyceae</taxon>
        <taxon>Oscillatoriophycideae</taxon>
        <taxon>Aerosakkonematales</taxon>
        <taxon>Aerosakkonemataceae</taxon>
        <taxon>Floridanema</taxon>
    </lineage>
</organism>
<dbReference type="AlphaFoldDB" id="A0A1U7I5G7"/>
<dbReference type="OrthoDB" id="118413at2"/>
<comment type="similarity">
    <text evidence="1">Belongs to the AHA1 family.</text>
</comment>
<dbReference type="PANTHER" id="PTHR36929:SF5">
    <property type="entry name" value="BLR6751 PROTEIN"/>
    <property type="match status" value="1"/>
</dbReference>
<accession>A0A1U7I5G7</accession>
<comment type="caution">
    <text evidence="3">The sequence shown here is derived from an EMBL/GenBank/DDBJ whole genome shotgun (WGS) entry which is preliminary data.</text>
</comment>
<proteinExistence type="inferred from homology"/>
<dbReference type="SUPFAM" id="SSF55961">
    <property type="entry name" value="Bet v1-like"/>
    <property type="match status" value="1"/>
</dbReference>
<gene>
    <name evidence="3" type="ORF">NIES2119_28780</name>
</gene>
<dbReference type="RefSeq" id="WP_073596923.1">
    <property type="nucleotide sequence ID" value="NZ_MRCE01000050.1"/>
</dbReference>
<protein>
    <submittedName>
        <fullName evidence="3">Polyketide cyclase</fullName>
    </submittedName>
</protein>
<dbReference type="Gene3D" id="3.30.530.20">
    <property type="match status" value="1"/>
</dbReference>
<evidence type="ECO:0000313" key="4">
    <source>
        <dbReference type="Proteomes" id="UP000185860"/>
    </source>
</evidence>
<dbReference type="EMBL" id="MRCE01000050">
    <property type="protein sequence ID" value="OKH31470.1"/>
    <property type="molecule type" value="Genomic_DNA"/>
</dbReference>
<dbReference type="Pfam" id="PF08327">
    <property type="entry name" value="AHSA1"/>
    <property type="match status" value="1"/>
</dbReference>
<evidence type="ECO:0000259" key="2">
    <source>
        <dbReference type="Pfam" id="PF08327"/>
    </source>
</evidence>
<evidence type="ECO:0000256" key="1">
    <source>
        <dbReference type="ARBA" id="ARBA00006817"/>
    </source>
</evidence>